<evidence type="ECO:0000313" key="4">
    <source>
        <dbReference type="Proteomes" id="UP001287059"/>
    </source>
</evidence>
<name>A0ABU4Y9D2_9HYPH</name>
<dbReference type="RefSeq" id="WP_320291607.1">
    <property type="nucleotide sequence ID" value="NZ_JAVIIW010000149.1"/>
</dbReference>
<dbReference type="InterPro" id="IPR003346">
    <property type="entry name" value="Transposase_20"/>
</dbReference>
<feature type="non-terminal residue" evidence="3">
    <location>
        <position position="1"/>
    </location>
</feature>
<keyword evidence="4" id="KW-1185">Reference proteome</keyword>
<dbReference type="PANTHER" id="PTHR33055">
    <property type="entry name" value="TRANSPOSASE FOR INSERTION SEQUENCE ELEMENT IS1111A"/>
    <property type="match status" value="1"/>
</dbReference>
<dbReference type="Proteomes" id="UP001287059">
    <property type="component" value="Unassembled WGS sequence"/>
</dbReference>
<accession>A0ABU4Y9D2</accession>
<proteinExistence type="predicted"/>
<feature type="domain" description="Transposase IS110-like N-terminal" evidence="1">
    <location>
        <begin position="1"/>
        <end position="100"/>
    </location>
</feature>
<organism evidence="3 4">
    <name type="scientific">Mesorhizobium album</name>
    <dbReference type="NCBI Taxonomy" id="3072314"/>
    <lineage>
        <taxon>Bacteria</taxon>
        <taxon>Pseudomonadati</taxon>
        <taxon>Pseudomonadota</taxon>
        <taxon>Alphaproteobacteria</taxon>
        <taxon>Hyphomicrobiales</taxon>
        <taxon>Phyllobacteriaceae</taxon>
        <taxon>Mesorhizobium</taxon>
    </lineage>
</organism>
<dbReference type="InterPro" id="IPR047650">
    <property type="entry name" value="Transpos_IS110"/>
</dbReference>
<dbReference type="EMBL" id="JAVIIW010000149">
    <property type="protein sequence ID" value="MDX8483540.1"/>
    <property type="molecule type" value="Genomic_DNA"/>
</dbReference>
<dbReference type="InterPro" id="IPR002525">
    <property type="entry name" value="Transp_IS110-like_N"/>
</dbReference>
<dbReference type="Pfam" id="PF02371">
    <property type="entry name" value="Transposase_20"/>
    <property type="match status" value="1"/>
</dbReference>
<reference evidence="3 4" key="1">
    <citation type="submission" date="2023-08" db="EMBL/GenBank/DDBJ databases">
        <title>Implementing the SeqCode for naming new Mesorhizobium species isolated from Vachellia karroo root nodules.</title>
        <authorList>
            <person name="Van Lill M."/>
        </authorList>
    </citation>
    <scope>NUCLEOTIDE SEQUENCE [LARGE SCALE GENOMIC DNA]</scope>
    <source>
        <strain evidence="3 4">VK24D</strain>
    </source>
</reference>
<dbReference type="Pfam" id="PF01548">
    <property type="entry name" value="DEDD_Tnp_IS110"/>
    <property type="match status" value="1"/>
</dbReference>
<evidence type="ECO:0000259" key="1">
    <source>
        <dbReference type="Pfam" id="PF01548"/>
    </source>
</evidence>
<sequence>VVCEPTGGHESLLLEECLRAGIACHRADTLKLKSFIRSFGTQGKSDAIDAGMLSAYGRERWEKLSLWQAPDPDAVHLRALVRRRQELIAFRGAEKNRLKAPCSRDLAASFKALIKAVEHQIQTIEAAIRELIANSSTLKHRATICTAMDSLGPIVAAKLLAILPELGTMTRRKAAALAGLAPHPNDSGQKHGYRKIRGGRPEIRSMLYMPALHAAAGRGEFATFYKRLRANGKKPMVAIAAVMRKIIVTLNARLRDAAIPQS</sequence>
<comment type="caution">
    <text evidence="3">The sequence shown here is derived from an EMBL/GenBank/DDBJ whole genome shotgun (WGS) entry which is preliminary data.</text>
</comment>
<protein>
    <submittedName>
        <fullName evidence="3">Transposase</fullName>
    </submittedName>
</protein>
<dbReference type="PANTHER" id="PTHR33055:SF13">
    <property type="entry name" value="TRANSPOSASE"/>
    <property type="match status" value="1"/>
</dbReference>
<gene>
    <name evidence="3" type="ORF">RFN28_34685</name>
</gene>
<evidence type="ECO:0000313" key="3">
    <source>
        <dbReference type="EMBL" id="MDX8483540.1"/>
    </source>
</evidence>
<evidence type="ECO:0000259" key="2">
    <source>
        <dbReference type="Pfam" id="PF02371"/>
    </source>
</evidence>
<feature type="domain" description="Transposase IS116/IS110/IS902 C-terminal" evidence="2">
    <location>
        <begin position="146"/>
        <end position="226"/>
    </location>
</feature>